<gene>
    <name evidence="2" type="ordered locus">KNP414_06336</name>
</gene>
<dbReference type="RefSeq" id="WP_013920001.1">
    <property type="nucleotide sequence ID" value="NC_015690.1"/>
</dbReference>
<organism evidence="2 3">
    <name type="scientific">Paenibacillus mucilaginosus (strain KNP414)</name>
    <dbReference type="NCBI Taxonomy" id="1036673"/>
    <lineage>
        <taxon>Bacteria</taxon>
        <taxon>Bacillati</taxon>
        <taxon>Bacillota</taxon>
        <taxon>Bacilli</taxon>
        <taxon>Bacillales</taxon>
        <taxon>Paenibacillaceae</taxon>
        <taxon>Paenibacillus</taxon>
    </lineage>
</organism>
<feature type="compositionally biased region" description="Low complexity" evidence="1">
    <location>
        <begin position="250"/>
        <end position="273"/>
    </location>
</feature>
<evidence type="ECO:0000313" key="3">
    <source>
        <dbReference type="Proteomes" id="UP000006620"/>
    </source>
</evidence>
<sequence length="290" mass="31515">MAYGIVDISVSDQMEDTAAALVLDCYNSFPHDLDSIRSGVSVVMKNNNTERSVRLYREQGDECGFPYLELSSAAAKALGLKDGYRYQIDYNEMGGTLTFRRVTLSRVMAPIDVSTDRSREAAVTMGFSILSMLGLAEQRGSYVSVKKGGTTHKLRLIVPENELDEEVWLSPAAAAKLGISGGNEHLLEYSQSSRVLYVDGASQSESSAAVKRTGSSRTKRTTASQGSVWTAKTANPVSKKRKNVWTLRYPAGPKKSPGPAAPARRSSRKPGSPQRQGAWLSSSKLAPRSR</sequence>
<proteinExistence type="predicted"/>
<dbReference type="PATRIC" id="fig|1036673.3.peg.5896"/>
<feature type="compositionally biased region" description="Polar residues" evidence="1">
    <location>
        <begin position="223"/>
        <end position="236"/>
    </location>
</feature>
<accession>F8FLU1</accession>
<name>F8FLU1_PAEMK</name>
<reference evidence="3" key="1">
    <citation type="submission" date="2011-06" db="EMBL/GenBank/DDBJ databases">
        <title>Complete genome sequence of Paenibacillus mucilaginosus KNP414.</title>
        <authorList>
            <person name="Wang J."/>
            <person name="Hu S."/>
            <person name="Hu X."/>
            <person name="Zhang B."/>
            <person name="Dong D."/>
            <person name="Zhang S."/>
            <person name="Zhao K."/>
            <person name="Wu D."/>
        </authorList>
    </citation>
    <scope>NUCLEOTIDE SEQUENCE [LARGE SCALE GENOMIC DNA]</scope>
    <source>
        <strain evidence="3">KNP414</strain>
    </source>
</reference>
<feature type="region of interest" description="Disordered" evidence="1">
    <location>
        <begin position="206"/>
        <end position="290"/>
    </location>
</feature>
<reference evidence="2 3" key="2">
    <citation type="journal article" date="2013" name="Genome Announc.">
        <title>Genome Sequence of Growth-Improving Paenibacillus mucilaginosus Strain KNP414.</title>
        <authorList>
            <person name="Lu J.J."/>
            <person name="Wang J.F."/>
            <person name="Hu X.F."/>
        </authorList>
    </citation>
    <scope>NUCLEOTIDE SEQUENCE [LARGE SCALE GENOMIC DNA]</scope>
    <source>
        <strain evidence="2 3">KNP414</strain>
    </source>
</reference>
<evidence type="ECO:0000256" key="1">
    <source>
        <dbReference type="SAM" id="MobiDB-lite"/>
    </source>
</evidence>
<dbReference type="KEGG" id="pms:KNP414_06336"/>
<dbReference type="HOGENOM" id="CLU_959231_0_0_9"/>
<protein>
    <submittedName>
        <fullName evidence="2">Uncharacterized protein</fullName>
    </submittedName>
</protein>
<dbReference type="Proteomes" id="UP000006620">
    <property type="component" value="Chromosome"/>
</dbReference>
<dbReference type="EMBL" id="CP002869">
    <property type="protein sequence ID" value="AEI44857.1"/>
    <property type="molecule type" value="Genomic_DNA"/>
</dbReference>
<dbReference type="AlphaFoldDB" id="F8FLU1"/>
<evidence type="ECO:0000313" key="2">
    <source>
        <dbReference type="EMBL" id="AEI44857.1"/>
    </source>
</evidence>